<dbReference type="EMBL" id="FUEG01000018">
    <property type="protein sequence ID" value="SJL12854.1"/>
    <property type="molecule type" value="Genomic_DNA"/>
</dbReference>
<dbReference type="Pfam" id="PF12138">
    <property type="entry name" value="Spherulin4"/>
    <property type="match status" value="1"/>
</dbReference>
<dbReference type="Proteomes" id="UP000219338">
    <property type="component" value="Unassembled WGS sequence"/>
</dbReference>
<dbReference type="OMA" id="AWAPLEN"/>
<protein>
    <recommendedName>
        <fullName evidence="4">Spherulin 4</fullName>
    </recommendedName>
</protein>
<keyword evidence="3" id="KW-1185">Reference proteome</keyword>
<feature type="chain" id="PRO_5012538041" description="Spherulin 4" evidence="1">
    <location>
        <begin position="19"/>
        <end position="255"/>
    </location>
</feature>
<dbReference type="PANTHER" id="PTHR35040:SF9">
    <property type="entry name" value="4-LIKE CELL SURFACE PROTEIN, PUTATIVE (AFU_ORTHOLOGUE AFUA_4G14080)-RELATED"/>
    <property type="match status" value="1"/>
</dbReference>
<dbReference type="PANTHER" id="PTHR35040">
    <property type="match status" value="1"/>
</dbReference>
<reference evidence="3" key="1">
    <citation type="journal article" date="2017" name="Nat. Ecol. Evol.">
        <title>Genome expansion and lineage-specific genetic innovations in the forest pathogenic fungi Armillaria.</title>
        <authorList>
            <person name="Sipos G."/>
            <person name="Prasanna A.N."/>
            <person name="Walter M.C."/>
            <person name="O'Connor E."/>
            <person name="Balint B."/>
            <person name="Krizsan K."/>
            <person name="Kiss B."/>
            <person name="Hess J."/>
            <person name="Varga T."/>
            <person name="Slot J."/>
            <person name="Riley R."/>
            <person name="Boka B."/>
            <person name="Rigling D."/>
            <person name="Barry K."/>
            <person name="Lee J."/>
            <person name="Mihaltcheva S."/>
            <person name="LaButti K."/>
            <person name="Lipzen A."/>
            <person name="Waldron R."/>
            <person name="Moloney N.M."/>
            <person name="Sperisen C."/>
            <person name="Kredics L."/>
            <person name="Vagvoelgyi C."/>
            <person name="Patrignani A."/>
            <person name="Fitzpatrick D."/>
            <person name="Nagy I."/>
            <person name="Doyle S."/>
            <person name="Anderson J.B."/>
            <person name="Grigoriev I.V."/>
            <person name="Gueldener U."/>
            <person name="Muensterkoetter M."/>
            <person name="Nagy L.G."/>
        </authorList>
    </citation>
    <scope>NUCLEOTIDE SEQUENCE [LARGE SCALE GENOMIC DNA]</scope>
    <source>
        <strain evidence="3">C18/9</strain>
    </source>
</reference>
<organism evidence="2 3">
    <name type="scientific">Armillaria ostoyae</name>
    <name type="common">Armillaria root rot fungus</name>
    <dbReference type="NCBI Taxonomy" id="47428"/>
    <lineage>
        <taxon>Eukaryota</taxon>
        <taxon>Fungi</taxon>
        <taxon>Dikarya</taxon>
        <taxon>Basidiomycota</taxon>
        <taxon>Agaricomycotina</taxon>
        <taxon>Agaricomycetes</taxon>
        <taxon>Agaricomycetidae</taxon>
        <taxon>Agaricales</taxon>
        <taxon>Marasmiineae</taxon>
        <taxon>Physalacriaceae</taxon>
        <taxon>Armillaria</taxon>
    </lineage>
</organism>
<keyword evidence="1" id="KW-0732">Signal</keyword>
<proteinExistence type="predicted"/>
<name>A0A284RVS5_ARMOS</name>
<evidence type="ECO:0000313" key="2">
    <source>
        <dbReference type="EMBL" id="SJL12854.1"/>
    </source>
</evidence>
<dbReference type="OrthoDB" id="5342184at2759"/>
<dbReference type="AlphaFoldDB" id="A0A284RVS5"/>
<gene>
    <name evidence="2" type="ORF">ARMOST_16286</name>
</gene>
<feature type="signal peptide" evidence="1">
    <location>
        <begin position="1"/>
        <end position="18"/>
    </location>
</feature>
<evidence type="ECO:0000256" key="1">
    <source>
        <dbReference type="SAM" id="SignalP"/>
    </source>
</evidence>
<accession>A0A284RVS5</accession>
<dbReference type="STRING" id="47428.A0A284RVS5"/>
<dbReference type="InterPro" id="IPR021986">
    <property type="entry name" value="Spherulin4"/>
</dbReference>
<evidence type="ECO:0008006" key="4">
    <source>
        <dbReference type="Google" id="ProtNLM"/>
    </source>
</evidence>
<evidence type="ECO:0000313" key="3">
    <source>
        <dbReference type="Proteomes" id="UP000219338"/>
    </source>
</evidence>
<sequence length="255" mass="27002">MRPQILITLFSLLTTAFASTGVILPLYVYPNDGCTAWEPVFEAITSFPSLLFTVIINPNSGPGTGDSTYESCISRLKSTGSNVVTVGYVSTSYGNRAQSDVRADVSTYAGWAQAYRPSGIFFDEGSTEASDVSLYQTYASAARSALGSSATVVLNPGTTTDQGYFSFSDLIVTAEDYYSNFASSDLQISASTPASKQAVILHDAPSPSSLPNGYLSDLTGKGIGSVFITDEDNNNAYSVISSTWLEFCGDLADAQ</sequence>